<protein>
    <recommendedName>
        <fullName evidence="6">Multiple stress resistance protein BhsA</fullName>
    </recommendedName>
</protein>
<feature type="chain" id="PRO_5036017380" description="Multiple stress resistance protein BhsA" evidence="1">
    <location>
        <begin position="21"/>
        <end position="53"/>
    </location>
</feature>
<dbReference type="RefSeq" id="WP_165490603.1">
    <property type="nucleotide sequence ID" value="NZ_CALJTU010000040.1"/>
</dbReference>
<dbReference type="Proteomes" id="UP000094844">
    <property type="component" value="Unassembled WGS sequence"/>
</dbReference>
<name>A0A1C6YUW8_HAFAL</name>
<reference evidence="3 5" key="2">
    <citation type="submission" date="2018-06" db="EMBL/GenBank/DDBJ databases">
        <authorList>
            <consortium name="Pathogen Informatics"/>
            <person name="Doyle S."/>
        </authorList>
    </citation>
    <scope>NUCLEOTIDE SEQUENCE [LARGE SCALE GENOMIC DNA]</scope>
    <source>
        <strain evidence="3 5">NCTC8105</strain>
    </source>
</reference>
<accession>A0A1C6YUW8</accession>
<keyword evidence="1" id="KW-0732">Signal</keyword>
<evidence type="ECO:0000313" key="4">
    <source>
        <dbReference type="Proteomes" id="UP000094844"/>
    </source>
</evidence>
<dbReference type="EMBL" id="UGHP01000001">
    <property type="protein sequence ID" value="STQ78397.1"/>
    <property type="molecule type" value="Genomic_DNA"/>
</dbReference>
<dbReference type="GeneID" id="56890130"/>
<dbReference type="EMBL" id="FMIQ01000003">
    <property type="protein sequence ID" value="SCM50642.1"/>
    <property type="molecule type" value="Genomic_DNA"/>
</dbReference>
<organism evidence="2 4">
    <name type="scientific">Hafnia alvei</name>
    <dbReference type="NCBI Taxonomy" id="569"/>
    <lineage>
        <taxon>Bacteria</taxon>
        <taxon>Pseudomonadati</taxon>
        <taxon>Pseudomonadota</taxon>
        <taxon>Gammaproteobacteria</taxon>
        <taxon>Enterobacterales</taxon>
        <taxon>Hafniaceae</taxon>
        <taxon>Hafnia</taxon>
    </lineage>
</organism>
<feature type="signal peptide" evidence="1">
    <location>
        <begin position="1"/>
        <end position="20"/>
    </location>
</feature>
<gene>
    <name evidence="2" type="ORF">BN1044_00090</name>
    <name evidence="3" type="ORF">NCTC8105_00418</name>
</gene>
<proteinExistence type="predicted"/>
<reference evidence="2 4" key="1">
    <citation type="submission" date="2016-09" db="EMBL/GenBank/DDBJ databases">
        <authorList>
            <person name="Capua I."/>
            <person name="De Benedictis P."/>
            <person name="Joannis T."/>
            <person name="Lombin L.H."/>
            <person name="Cattoli G."/>
        </authorList>
    </citation>
    <scope>NUCLEOTIDE SEQUENCE [LARGE SCALE GENOMIC DNA]</scope>
    <source>
        <strain evidence="2 4">GB001</strain>
    </source>
</reference>
<evidence type="ECO:0000313" key="3">
    <source>
        <dbReference type="EMBL" id="STQ78397.1"/>
    </source>
</evidence>
<evidence type="ECO:0008006" key="6">
    <source>
        <dbReference type="Google" id="ProtNLM"/>
    </source>
</evidence>
<dbReference type="AlphaFoldDB" id="A0A1C6YUW8"/>
<sequence length="53" mass="5634">MKTITLTVLMTLALAGSAFAQSFSDMTASEQRATVVNHLNNGSAQAHQITINK</sequence>
<evidence type="ECO:0000313" key="2">
    <source>
        <dbReference type="EMBL" id="SCM50642.1"/>
    </source>
</evidence>
<dbReference type="Proteomes" id="UP000254821">
    <property type="component" value="Unassembled WGS sequence"/>
</dbReference>
<evidence type="ECO:0000256" key="1">
    <source>
        <dbReference type="SAM" id="SignalP"/>
    </source>
</evidence>
<evidence type="ECO:0000313" key="5">
    <source>
        <dbReference type="Proteomes" id="UP000254821"/>
    </source>
</evidence>